<evidence type="ECO:0000256" key="3">
    <source>
        <dbReference type="SAM" id="Phobius"/>
    </source>
</evidence>
<name>A0A919W8J3_9ACTN</name>
<feature type="transmembrane region" description="Helical" evidence="3">
    <location>
        <begin position="156"/>
        <end position="173"/>
    </location>
</feature>
<dbReference type="GO" id="GO:0016780">
    <property type="term" value="F:phosphotransferase activity, for other substituted phosphate groups"/>
    <property type="evidence" value="ECO:0007669"/>
    <property type="project" value="InterPro"/>
</dbReference>
<evidence type="ECO:0000313" key="4">
    <source>
        <dbReference type="EMBL" id="GIM94161.1"/>
    </source>
</evidence>
<dbReference type="AlphaFoldDB" id="A0A919W8J3"/>
<dbReference type="Pfam" id="PF01066">
    <property type="entry name" value="CDP-OH_P_transf"/>
    <property type="match status" value="1"/>
</dbReference>
<sequence>MNGNYPISYRYHSIFIAIFTNLPAVNVTLEEIRERTYKPRDAWWTVLLVDPIAARLVRLVAPHRRITPNMLTLFATVLGLVAAGCFAMQTRWWLVAGALLFHLSFIVDCMDGKIARLNGTGSIFGAWFDFVFDRIRVFICALALFGGQYLHTDRIAYLWLLAVVVFLDLFRYLNGSQMAKVRLEMRTKLDEVLLPVRAAREPDETEDVEEADEVPARNASSKQRVGAFLRRNRIRTHLFSGIEYEMTVFIIAPLTGWLIPVTVAAGILLLIFESWLVSKLWRQTQAFPARLRAAEEQAAAFTGLTPYEKHPI</sequence>
<dbReference type="GO" id="GO:0016020">
    <property type="term" value="C:membrane"/>
    <property type="evidence" value="ECO:0007669"/>
    <property type="project" value="InterPro"/>
</dbReference>
<feature type="transmembrane region" description="Helical" evidence="3">
    <location>
        <begin position="68"/>
        <end position="86"/>
    </location>
</feature>
<comment type="caution">
    <text evidence="4">The sequence shown here is derived from an EMBL/GenBank/DDBJ whole genome shotgun (WGS) entry which is preliminary data.</text>
</comment>
<keyword evidence="3" id="KW-0472">Membrane</keyword>
<dbReference type="InterPro" id="IPR000462">
    <property type="entry name" value="CDP-OH_P_trans"/>
</dbReference>
<gene>
    <name evidence="4" type="ORF">Ato02nite_059540</name>
</gene>
<protein>
    <recommendedName>
        <fullName evidence="6">CDP-alcohol phosphatidyltransferase</fullName>
    </recommendedName>
</protein>
<comment type="similarity">
    <text evidence="2">Belongs to the CDP-alcohol phosphatidyltransferase class-I family.</text>
</comment>
<accession>A0A919W8J3</accession>
<feature type="transmembrane region" description="Helical" evidence="3">
    <location>
        <begin position="248"/>
        <end position="272"/>
    </location>
</feature>
<evidence type="ECO:0000313" key="5">
    <source>
        <dbReference type="Proteomes" id="UP000677082"/>
    </source>
</evidence>
<keyword evidence="3" id="KW-1133">Transmembrane helix</keyword>
<keyword evidence="5" id="KW-1185">Reference proteome</keyword>
<keyword evidence="3" id="KW-0812">Transmembrane</keyword>
<dbReference type="EMBL" id="BOQN01000076">
    <property type="protein sequence ID" value="GIM94161.1"/>
    <property type="molecule type" value="Genomic_DNA"/>
</dbReference>
<dbReference type="InterPro" id="IPR043130">
    <property type="entry name" value="CDP-OH_PTrfase_TM_dom"/>
</dbReference>
<evidence type="ECO:0000256" key="2">
    <source>
        <dbReference type="RuleBase" id="RU003750"/>
    </source>
</evidence>
<keyword evidence="1 2" id="KW-0808">Transferase</keyword>
<proteinExistence type="inferred from homology"/>
<organism evidence="4 5">
    <name type="scientific">Paractinoplanes toevensis</name>
    <dbReference type="NCBI Taxonomy" id="571911"/>
    <lineage>
        <taxon>Bacteria</taxon>
        <taxon>Bacillati</taxon>
        <taxon>Actinomycetota</taxon>
        <taxon>Actinomycetes</taxon>
        <taxon>Micromonosporales</taxon>
        <taxon>Micromonosporaceae</taxon>
        <taxon>Paractinoplanes</taxon>
    </lineage>
</organism>
<dbReference type="Gene3D" id="1.20.120.1760">
    <property type="match status" value="1"/>
</dbReference>
<dbReference type="GO" id="GO:0008654">
    <property type="term" value="P:phospholipid biosynthetic process"/>
    <property type="evidence" value="ECO:0007669"/>
    <property type="project" value="InterPro"/>
</dbReference>
<evidence type="ECO:0000256" key="1">
    <source>
        <dbReference type="ARBA" id="ARBA00022679"/>
    </source>
</evidence>
<dbReference type="PROSITE" id="PS00379">
    <property type="entry name" value="CDP_ALCOHOL_P_TRANSF"/>
    <property type="match status" value="1"/>
</dbReference>
<reference evidence="4 5" key="1">
    <citation type="submission" date="2021-03" db="EMBL/GenBank/DDBJ databases">
        <title>Whole genome shotgun sequence of Actinoplanes toevensis NBRC 105298.</title>
        <authorList>
            <person name="Komaki H."/>
            <person name="Tamura T."/>
        </authorList>
    </citation>
    <scope>NUCLEOTIDE SEQUENCE [LARGE SCALE GENOMIC DNA]</scope>
    <source>
        <strain evidence="4 5">NBRC 105298</strain>
    </source>
</reference>
<dbReference type="InterPro" id="IPR048254">
    <property type="entry name" value="CDP_ALCOHOL_P_TRANSF_CS"/>
</dbReference>
<dbReference type="Proteomes" id="UP000677082">
    <property type="component" value="Unassembled WGS sequence"/>
</dbReference>
<evidence type="ECO:0008006" key="6">
    <source>
        <dbReference type="Google" id="ProtNLM"/>
    </source>
</evidence>